<sequence length="52" mass="6339">MVLVFPKFFFILVYSPRVNAYAFKNHTIVTSKIFSKNYLFYLNKYFILCFLK</sequence>
<organism evidence="1">
    <name type="scientific">Clostridioides difficile</name>
    <name type="common">Peptoclostridium difficile</name>
    <dbReference type="NCBI Taxonomy" id="1496"/>
    <lineage>
        <taxon>Bacteria</taxon>
        <taxon>Bacillati</taxon>
        <taxon>Bacillota</taxon>
        <taxon>Clostridia</taxon>
        <taxon>Peptostreptococcales</taxon>
        <taxon>Peptostreptococcaceae</taxon>
        <taxon>Clostridioides</taxon>
    </lineage>
</organism>
<proteinExistence type="predicted"/>
<name>A0A069AB45_CLODI</name>
<dbReference type="AlphaFoldDB" id="A0A069AB45"/>
<accession>A0A069AB45</accession>
<protein>
    <submittedName>
        <fullName evidence="1">Uncharacterized protein</fullName>
    </submittedName>
</protein>
<gene>
    <name evidence="1" type="ORF">BN1097_630383</name>
</gene>
<reference evidence="1" key="1">
    <citation type="submission" date="2014-07" db="EMBL/GenBank/DDBJ databases">
        <authorList>
            <person name="Monot Marc"/>
        </authorList>
    </citation>
    <scope>NUCLEOTIDE SEQUENCE</scope>
    <source>
        <strain evidence="1">7032994</strain>
    </source>
</reference>
<evidence type="ECO:0000313" key="1">
    <source>
        <dbReference type="EMBL" id="CDS88075.1"/>
    </source>
</evidence>
<dbReference type="EMBL" id="LK932402">
    <property type="protein sequence ID" value="CDS88075.1"/>
    <property type="molecule type" value="Genomic_DNA"/>
</dbReference>